<evidence type="ECO:0000256" key="4">
    <source>
        <dbReference type="ARBA" id="ARBA00023136"/>
    </source>
</evidence>
<dbReference type="InterPro" id="IPR011701">
    <property type="entry name" value="MFS"/>
</dbReference>
<dbReference type="Proteomes" id="UP000887566">
    <property type="component" value="Unplaced"/>
</dbReference>
<dbReference type="GO" id="GO:0006820">
    <property type="term" value="P:monoatomic anion transport"/>
    <property type="evidence" value="ECO:0007669"/>
    <property type="project" value="TreeGrafter"/>
</dbReference>
<keyword evidence="3 5" id="KW-1133">Transmembrane helix</keyword>
<dbReference type="PROSITE" id="PS51257">
    <property type="entry name" value="PROKAR_LIPOPROTEIN"/>
    <property type="match status" value="1"/>
</dbReference>
<name>A0A914W490_9BILA</name>
<dbReference type="SUPFAM" id="SSF103473">
    <property type="entry name" value="MFS general substrate transporter"/>
    <property type="match status" value="1"/>
</dbReference>
<feature type="transmembrane region" description="Helical" evidence="5">
    <location>
        <begin position="359"/>
        <end position="377"/>
    </location>
</feature>
<evidence type="ECO:0000256" key="1">
    <source>
        <dbReference type="ARBA" id="ARBA00004141"/>
    </source>
</evidence>
<dbReference type="InterPro" id="IPR036259">
    <property type="entry name" value="MFS_trans_sf"/>
</dbReference>
<reference evidence="8" key="1">
    <citation type="submission" date="2022-11" db="UniProtKB">
        <authorList>
            <consortium name="WormBaseParasite"/>
        </authorList>
    </citation>
    <scope>IDENTIFICATION</scope>
</reference>
<dbReference type="AlphaFoldDB" id="A0A914W490"/>
<dbReference type="WBParaSite" id="PSAMB.scaffold31size108074.g841.t1">
    <property type="protein sequence ID" value="PSAMB.scaffold31size108074.g841.t1"/>
    <property type="gene ID" value="PSAMB.scaffold31size108074.g841"/>
</dbReference>
<evidence type="ECO:0000313" key="7">
    <source>
        <dbReference type="Proteomes" id="UP000887566"/>
    </source>
</evidence>
<evidence type="ECO:0000256" key="3">
    <source>
        <dbReference type="ARBA" id="ARBA00022989"/>
    </source>
</evidence>
<organism evidence="7 8">
    <name type="scientific">Plectus sambesii</name>
    <dbReference type="NCBI Taxonomy" id="2011161"/>
    <lineage>
        <taxon>Eukaryota</taxon>
        <taxon>Metazoa</taxon>
        <taxon>Ecdysozoa</taxon>
        <taxon>Nematoda</taxon>
        <taxon>Chromadorea</taxon>
        <taxon>Plectida</taxon>
        <taxon>Plectina</taxon>
        <taxon>Plectoidea</taxon>
        <taxon>Plectidae</taxon>
        <taxon>Plectus</taxon>
    </lineage>
</organism>
<feature type="domain" description="Major facilitator superfamily (MFS) profile" evidence="6">
    <location>
        <begin position="21"/>
        <end position="398"/>
    </location>
</feature>
<dbReference type="InterPro" id="IPR050382">
    <property type="entry name" value="MFS_Na/Anion_cotransporter"/>
</dbReference>
<evidence type="ECO:0000259" key="6">
    <source>
        <dbReference type="PROSITE" id="PS50850"/>
    </source>
</evidence>
<dbReference type="InterPro" id="IPR020846">
    <property type="entry name" value="MFS_dom"/>
</dbReference>
<keyword evidence="7" id="KW-1185">Reference proteome</keyword>
<dbReference type="PANTHER" id="PTHR11662:SF399">
    <property type="entry name" value="FI19708P1-RELATED"/>
    <property type="match status" value="1"/>
</dbReference>
<accession>A0A914W490</accession>
<evidence type="ECO:0000256" key="5">
    <source>
        <dbReference type="SAM" id="Phobius"/>
    </source>
</evidence>
<feature type="transmembrane region" description="Helical" evidence="5">
    <location>
        <begin position="278"/>
        <end position="299"/>
    </location>
</feature>
<feature type="transmembrane region" description="Helical" evidence="5">
    <location>
        <begin position="147"/>
        <end position="168"/>
    </location>
</feature>
<keyword evidence="2 5" id="KW-0812">Transmembrane</keyword>
<proteinExistence type="predicted"/>
<protein>
    <submittedName>
        <fullName evidence="8">Major facilitator superfamily (MFS) profile domain-containing protein</fullName>
    </submittedName>
</protein>
<feature type="transmembrane region" description="Helical" evidence="5">
    <location>
        <begin position="217"/>
        <end position="238"/>
    </location>
</feature>
<keyword evidence="4 5" id="KW-0472">Membrane</keyword>
<dbReference type="GO" id="GO:0016020">
    <property type="term" value="C:membrane"/>
    <property type="evidence" value="ECO:0007669"/>
    <property type="project" value="UniProtKB-SubCell"/>
</dbReference>
<evidence type="ECO:0000313" key="8">
    <source>
        <dbReference type="WBParaSite" id="PSAMB.scaffold31size108074.g841.t1"/>
    </source>
</evidence>
<feature type="transmembrane region" description="Helical" evidence="5">
    <location>
        <begin position="97"/>
        <end position="116"/>
    </location>
</feature>
<feature type="transmembrane region" description="Helical" evidence="5">
    <location>
        <begin position="319"/>
        <end position="338"/>
    </location>
</feature>
<dbReference type="Gene3D" id="1.20.1250.20">
    <property type="entry name" value="MFS general substrate transporter like domains"/>
    <property type="match status" value="2"/>
</dbReference>
<feature type="transmembrane region" description="Helical" evidence="5">
    <location>
        <begin position="123"/>
        <end position="141"/>
    </location>
</feature>
<comment type="subcellular location">
    <subcellularLocation>
        <location evidence="1">Membrane</location>
        <topology evidence="1">Multi-pass membrane protein</topology>
    </subcellularLocation>
</comment>
<evidence type="ECO:0000256" key="2">
    <source>
        <dbReference type="ARBA" id="ARBA00022692"/>
    </source>
</evidence>
<dbReference type="PANTHER" id="PTHR11662">
    <property type="entry name" value="SOLUTE CARRIER FAMILY 17"/>
    <property type="match status" value="1"/>
</dbReference>
<sequence length="398" mass="43538">MTVTKAPLWLSARLNLALVGFLGCVVIYSLRTNLSVAIVCMVNQTAIAESAAQEATLFNQTKKVTEEQCLAPNGSVAEKKVNEDGEFIWSKTKQGQLLSAFFWGYPFSQILGGLLAGRFGGKMVLGSTVFGAAVITLLSPIAARTHVYALIVLRALLGFCQGVTFPCLHTMWSHWSPPLERSLLTGMTYAGAQIGNVLTLPVSGLLCKYGFDGGWPSVFYVLGVVALAWVVLWQVLIANSPSSHKRISAREREYIENSLAHEMKKEGTTHVPVPWRSVLTSLPVWAAVVGHFAGDWGAYMMMTSLPTFMNDVLKLDLTSLGFISSIPYIAYFFCINLGGFLADTVRKHNLLNTLNTRRVAMIIALGSQALFLVISGYCSCGEICHNYFTSATIWYPLL</sequence>
<dbReference type="GO" id="GO:0022857">
    <property type="term" value="F:transmembrane transporter activity"/>
    <property type="evidence" value="ECO:0007669"/>
    <property type="project" value="InterPro"/>
</dbReference>
<dbReference type="FunFam" id="1.20.1250.20:FF:000532">
    <property type="entry name" value="SLC (SoLute Carrier) homolog"/>
    <property type="match status" value="1"/>
</dbReference>
<dbReference type="Pfam" id="PF07690">
    <property type="entry name" value="MFS_1"/>
    <property type="match status" value="1"/>
</dbReference>
<dbReference type="PROSITE" id="PS50850">
    <property type="entry name" value="MFS"/>
    <property type="match status" value="1"/>
</dbReference>
<feature type="transmembrane region" description="Helical" evidence="5">
    <location>
        <begin position="12"/>
        <end position="30"/>
    </location>
</feature>